<organism evidence="1 2">
    <name type="scientific">Dentiscutata heterogama</name>
    <dbReference type="NCBI Taxonomy" id="1316150"/>
    <lineage>
        <taxon>Eukaryota</taxon>
        <taxon>Fungi</taxon>
        <taxon>Fungi incertae sedis</taxon>
        <taxon>Mucoromycota</taxon>
        <taxon>Glomeromycotina</taxon>
        <taxon>Glomeromycetes</taxon>
        <taxon>Diversisporales</taxon>
        <taxon>Gigasporaceae</taxon>
        <taxon>Dentiscutata</taxon>
    </lineage>
</organism>
<comment type="caution">
    <text evidence="1">The sequence shown here is derived from an EMBL/GenBank/DDBJ whole genome shotgun (WGS) entry which is preliminary data.</text>
</comment>
<keyword evidence="2" id="KW-1185">Reference proteome</keyword>
<sequence>KSGSTAAFAVQGPGIADVRLRGCSSTSTILGSATASSSTAAAAVQSPFSIQCFYTTSTSAAVFRFYVNNRLPLDTEFE</sequence>
<dbReference type="EMBL" id="CAJVPU010050042">
    <property type="protein sequence ID" value="CAG8758595.1"/>
    <property type="molecule type" value="Genomic_DNA"/>
</dbReference>
<dbReference type="Proteomes" id="UP000789702">
    <property type="component" value="Unassembled WGS sequence"/>
</dbReference>
<feature type="non-terminal residue" evidence="1">
    <location>
        <position position="78"/>
    </location>
</feature>
<protein>
    <submittedName>
        <fullName evidence="1">11800_t:CDS:1</fullName>
    </submittedName>
</protein>
<name>A0ACA9QLY8_9GLOM</name>
<accession>A0ACA9QLY8</accession>
<evidence type="ECO:0000313" key="1">
    <source>
        <dbReference type="EMBL" id="CAG8758595.1"/>
    </source>
</evidence>
<reference evidence="1" key="1">
    <citation type="submission" date="2021-06" db="EMBL/GenBank/DDBJ databases">
        <authorList>
            <person name="Kallberg Y."/>
            <person name="Tangrot J."/>
            <person name="Rosling A."/>
        </authorList>
    </citation>
    <scope>NUCLEOTIDE SEQUENCE</scope>
    <source>
        <strain evidence="1">IL203A</strain>
    </source>
</reference>
<gene>
    <name evidence="1" type="ORF">DHETER_LOCUS15108</name>
</gene>
<evidence type="ECO:0000313" key="2">
    <source>
        <dbReference type="Proteomes" id="UP000789702"/>
    </source>
</evidence>
<feature type="non-terminal residue" evidence="1">
    <location>
        <position position="1"/>
    </location>
</feature>
<proteinExistence type="predicted"/>